<evidence type="ECO:0000256" key="3">
    <source>
        <dbReference type="ARBA" id="ARBA00023125"/>
    </source>
</evidence>
<evidence type="ECO:0000256" key="4">
    <source>
        <dbReference type="ARBA" id="ARBA00023163"/>
    </source>
</evidence>
<keyword evidence="3 5" id="KW-0238">DNA-binding</keyword>
<evidence type="ECO:0000256" key="2">
    <source>
        <dbReference type="ARBA" id="ARBA00023015"/>
    </source>
</evidence>
<gene>
    <name evidence="7" type="ORF">ACFO7V_18365</name>
</gene>
<dbReference type="RefSeq" id="WP_346060433.1">
    <property type="nucleotide sequence ID" value="NZ_BAAAVQ010000126.1"/>
</dbReference>
<dbReference type="Proteomes" id="UP001595884">
    <property type="component" value="Unassembled WGS sequence"/>
</dbReference>
<dbReference type="EMBL" id="JBHSHE010000092">
    <property type="protein sequence ID" value="MFC4718088.1"/>
    <property type="molecule type" value="Genomic_DNA"/>
</dbReference>
<dbReference type="SUPFAM" id="SSF46689">
    <property type="entry name" value="Homeodomain-like"/>
    <property type="match status" value="1"/>
</dbReference>
<dbReference type="Pfam" id="PF13977">
    <property type="entry name" value="TetR_C_6"/>
    <property type="match status" value="1"/>
</dbReference>
<evidence type="ECO:0000259" key="6">
    <source>
        <dbReference type="PROSITE" id="PS50977"/>
    </source>
</evidence>
<reference evidence="8" key="1">
    <citation type="journal article" date="2019" name="Int. J. Syst. Evol. Microbiol.">
        <title>The Global Catalogue of Microorganisms (GCM) 10K type strain sequencing project: providing services to taxonomists for standard genome sequencing and annotation.</title>
        <authorList>
            <consortium name="The Broad Institute Genomics Platform"/>
            <consortium name="The Broad Institute Genome Sequencing Center for Infectious Disease"/>
            <person name="Wu L."/>
            <person name="Ma J."/>
        </authorList>
    </citation>
    <scope>NUCLEOTIDE SEQUENCE [LARGE SCALE GENOMIC DNA]</scope>
    <source>
        <strain evidence="8">CGMCC 1.12849</strain>
    </source>
</reference>
<dbReference type="Gene3D" id="1.10.357.10">
    <property type="entry name" value="Tetracycline Repressor, domain 2"/>
    <property type="match status" value="1"/>
</dbReference>
<accession>A0ABV9MTW1</accession>
<dbReference type="PROSITE" id="PS50977">
    <property type="entry name" value="HTH_TETR_2"/>
    <property type="match status" value="1"/>
</dbReference>
<proteinExistence type="predicted"/>
<feature type="domain" description="HTH tetR-type" evidence="6">
    <location>
        <begin position="5"/>
        <end position="65"/>
    </location>
</feature>
<keyword evidence="1" id="KW-0678">Repressor</keyword>
<keyword evidence="2" id="KW-0805">Transcription regulation</keyword>
<protein>
    <submittedName>
        <fullName evidence="7">TetR/AcrR family transcriptional regulator</fullName>
    </submittedName>
</protein>
<dbReference type="InterPro" id="IPR009057">
    <property type="entry name" value="Homeodomain-like_sf"/>
</dbReference>
<dbReference type="InterPro" id="IPR039538">
    <property type="entry name" value="BetI_C"/>
</dbReference>
<evidence type="ECO:0000256" key="5">
    <source>
        <dbReference type="PROSITE-ProRule" id="PRU00335"/>
    </source>
</evidence>
<keyword evidence="4" id="KW-0804">Transcription</keyword>
<sequence length="185" mass="19974">MKSGINKREAFAASVLDLIVRGGIQAVSIRTVAADSGWSVGALQKTFSNKDALLRAAVDLVISRAEARMDALPFSGDAVDYLVRMVEETLPLDQQRREEAIAWNAFAAEAIHTPWIAEILIGQDKLVSEQLVEALRSFGTAQPEAAAAGIIAISDGFALRLLYDPTQAAEFCTALRPIINHLLTI</sequence>
<feature type="DNA-binding region" description="H-T-H motif" evidence="5">
    <location>
        <begin position="28"/>
        <end position="47"/>
    </location>
</feature>
<organism evidence="7 8">
    <name type="scientific">Glutamicibacter bergerei</name>
    <dbReference type="NCBI Taxonomy" id="256702"/>
    <lineage>
        <taxon>Bacteria</taxon>
        <taxon>Bacillati</taxon>
        <taxon>Actinomycetota</taxon>
        <taxon>Actinomycetes</taxon>
        <taxon>Micrococcales</taxon>
        <taxon>Micrococcaceae</taxon>
        <taxon>Glutamicibacter</taxon>
    </lineage>
</organism>
<evidence type="ECO:0000313" key="7">
    <source>
        <dbReference type="EMBL" id="MFC4718088.1"/>
    </source>
</evidence>
<comment type="caution">
    <text evidence="7">The sequence shown here is derived from an EMBL/GenBank/DDBJ whole genome shotgun (WGS) entry which is preliminary data.</text>
</comment>
<name>A0ABV9MTW1_9MICC</name>
<dbReference type="InterPro" id="IPR001647">
    <property type="entry name" value="HTH_TetR"/>
</dbReference>
<keyword evidence="8" id="KW-1185">Reference proteome</keyword>
<evidence type="ECO:0000256" key="1">
    <source>
        <dbReference type="ARBA" id="ARBA00022491"/>
    </source>
</evidence>
<dbReference type="InterPro" id="IPR036271">
    <property type="entry name" value="Tet_transcr_reg_TetR-rel_C_sf"/>
</dbReference>
<evidence type="ECO:0000313" key="8">
    <source>
        <dbReference type="Proteomes" id="UP001595884"/>
    </source>
</evidence>
<dbReference type="Pfam" id="PF00440">
    <property type="entry name" value="TetR_N"/>
    <property type="match status" value="1"/>
</dbReference>
<dbReference type="SUPFAM" id="SSF48498">
    <property type="entry name" value="Tetracyclin repressor-like, C-terminal domain"/>
    <property type="match status" value="1"/>
</dbReference>